<dbReference type="Proteomes" id="UP000034050">
    <property type="component" value="Unassembled WGS sequence"/>
</dbReference>
<feature type="domain" description="RNase H type-1" evidence="1">
    <location>
        <begin position="3"/>
        <end position="137"/>
    </location>
</feature>
<dbReference type="GO" id="GO:0004523">
    <property type="term" value="F:RNA-DNA hybrid ribonuclease activity"/>
    <property type="evidence" value="ECO:0007669"/>
    <property type="project" value="InterPro"/>
</dbReference>
<dbReference type="InterPro" id="IPR002156">
    <property type="entry name" value="RNaseH_domain"/>
</dbReference>
<name>A0A0G1CML9_9BACT</name>
<organism evidence="2 3">
    <name type="scientific">Candidatus Gottesmanbacteria bacterium GW2011_GWB1_43_11</name>
    <dbReference type="NCBI Taxonomy" id="1618446"/>
    <lineage>
        <taxon>Bacteria</taxon>
        <taxon>Candidatus Gottesmaniibacteriota</taxon>
    </lineage>
</organism>
<dbReference type="PANTHER" id="PTHR46387">
    <property type="entry name" value="POLYNUCLEOTIDYL TRANSFERASE, RIBONUCLEASE H-LIKE SUPERFAMILY PROTEIN"/>
    <property type="match status" value="1"/>
</dbReference>
<proteinExistence type="predicted"/>
<dbReference type="AlphaFoldDB" id="A0A0G1CML9"/>
<evidence type="ECO:0000259" key="1">
    <source>
        <dbReference type="PROSITE" id="PS50879"/>
    </source>
</evidence>
<reference evidence="2 3" key="1">
    <citation type="journal article" date="2015" name="Nature">
        <title>rRNA introns, odd ribosomes, and small enigmatic genomes across a large radiation of phyla.</title>
        <authorList>
            <person name="Brown C.T."/>
            <person name="Hug L.A."/>
            <person name="Thomas B.C."/>
            <person name="Sharon I."/>
            <person name="Castelle C.J."/>
            <person name="Singh A."/>
            <person name="Wilkins M.J."/>
            <person name="Williams K.H."/>
            <person name="Banfield J.F."/>
        </authorList>
    </citation>
    <scope>NUCLEOTIDE SEQUENCE [LARGE SCALE GENOMIC DNA]</scope>
</reference>
<dbReference type="Pfam" id="PF13456">
    <property type="entry name" value="RVT_3"/>
    <property type="match status" value="1"/>
</dbReference>
<protein>
    <submittedName>
        <fullName evidence="2">Ribonuclease H</fullName>
    </submittedName>
</protein>
<accession>A0A0G1CML9</accession>
<dbReference type="InterPro" id="IPR012337">
    <property type="entry name" value="RNaseH-like_sf"/>
</dbReference>
<dbReference type="STRING" id="1618446.UV61_C0007G0027"/>
<dbReference type="Gene3D" id="3.30.420.10">
    <property type="entry name" value="Ribonuclease H-like superfamily/Ribonuclease H"/>
    <property type="match status" value="1"/>
</dbReference>
<sequence>MPNFLRLNIFCDGGARGNPGPAAVGVVIQNATGEIIAKLGQVIGETTNNVAEYRAVIAAFKLLRKQNLTAQQLNFYLDSQVVQKQLAGLYKIKAAHLRELLQQVRIAEREFAGKIIYSQIPRKKNFQADQLVNIALDKQQLA</sequence>
<dbReference type="PROSITE" id="PS50879">
    <property type="entry name" value="RNASE_H_1"/>
    <property type="match status" value="1"/>
</dbReference>
<dbReference type="CDD" id="cd09279">
    <property type="entry name" value="RNase_HI_like"/>
    <property type="match status" value="1"/>
</dbReference>
<dbReference type="GO" id="GO:0003676">
    <property type="term" value="F:nucleic acid binding"/>
    <property type="evidence" value="ECO:0007669"/>
    <property type="project" value="InterPro"/>
</dbReference>
<dbReference type="PANTHER" id="PTHR46387:SF2">
    <property type="entry name" value="RIBONUCLEASE HI"/>
    <property type="match status" value="1"/>
</dbReference>
<evidence type="ECO:0000313" key="2">
    <source>
        <dbReference type="EMBL" id="KKS86769.1"/>
    </source>
</evidence>
<evidence type="ECO:0000313" key="3">
    <source>
        <dbReference type="Proteomes" id="UP000034050"/>
    </source>
</evidence>
<dbReference type="EMBL" id="LCFD01000007">
    <property type="protein sequence ID" value="KKS86769.1"/>
    <property type="molecule type" value="Genomic_DNA"/>
</dbReference>
<comment type="caution">
    <text evidence="2">The sequence shown here is derived from an EMBL/GenBank/DDBJ whole genome shotgun (WGS) entry which is preliminary data.</text>
</comment>
<dbReference type="SUPFAM" id="SSF53098">
    <property type="entry name" value="Ribonuclease H-like"/>
    <property type="match status" value="1"/>
</dbReference>
<dbReference type="InterPro" id="IPR036397">
    <property type="entry name" value="RNaseH_sf"/>
</dbReference>
<gene>
    <name evidence="2" type="ORF">UV61_C0007G0027</name>
</gene>